<protein>
    <submittedName>
        <fullName evidence="1">Uncharacterized protein</fullName>
    </submittedName>
</protein>
<dbReference type="AlphaFoldDB" id="A0A4C1YTA7"/>
<keyword evidence="2" id="KW-1185">Reference proteome</keyword>
<evidence type="ECO:0000313" key="2">
    <source>
        <dbReference type="Proteomes" id="UP000299102"/>
    </source>
</evidence>
<name>A0A4C1YTA7_EUMVA</name>
<proteinExistence type="predicted"/>
<sequence length="118" mass="13344">MRICIRVCAKDYSADLMQRPLPEPPLRYEVRAPPPGRGRKAPSISKFELVVPLGSRPEPLDFHRFVAKIPRANVTYRELFTFHENSAVNSLPALVLRCVPTGLCLNKAQQSNRTLALY</sequence>
<dbReference type="EMBL" id="BGZK01001335">
    <property type="protein sequence ID" value="GBP77555.1"/>
    <property type="molecule type" value="Genomic_DNA"/>
</dbReference>
<gene>
    <name evidence="1" type="ORF">EVAR_99124_1</name>
</gene>
<evidence type="ECO:0000313" key="1">
    <source>
        <dbReference type="EMBL" id="GBP77555.1"/>
    </source>
</evidence>
<accession>A0A4C1YTA7</accession>
<organism evidence="1 2">
    <name type="scientific">Eumeta variegata</name>
    <name type="common">Bagworm moth</name>
    <name type="synonym">Eumeta japonica</name>
    <dbReference type="NCBI Taxonomy" id="151549"/>
    <lineage>
        <taxon>Eukaryota</taxon>
        <taxon>Metazoa</taxon>
        <taxon>Ecdysozoa</taxon>
        <taxon>Arthropoda</taxon>
        <taxon>Hexapoda</taxon>
        <taxon>Insecta</taxon>
        <taxon>Pterygota</taxon>
        <taxon>Neoptera</taxon>
        <taxon>Endopterygota</taxon>
        <taxon>Lepidoptera</taxon>
        <taxon>Glossata</taxon>
        <taxon>Ditrysia</taxon>
        <taxon>Tineoidea</taxon>
        <taxon>Psychidae</taxon>
        <taxon>Oiketicinae</taxon>
        <taxon>Eumeta</taxon>
    </lineage>
</organism>
<comment type="caution">
    <text evidence="1">The sequence shown here is derived from an EMBL/GenBank/DDBJ whole genome shotgun (WGS) entry which is preliminary data.</text>
</comment>
<reference evidence="1 2" key="1">
    <citation type="journal article" date="2019" name="Commun. Biol.">
        <title>The bagworm genome reveals a unique fibroin gene that provides high tensile strength.</title>
        <authorList>
            <person name="Kono N."/>
            <person name="Nakamura H."/>
            <person name="Ohtoshi R."/>
            <person name="Tomita M."/>
            <person name="Numata K."/>
            <person name="Arakawa K."/>
        </authorList>
    </citation>
    <scope>NUCLEOTIDE SEQUENCE [LARGE SCALE GENOMIC DNA]</scope>
</reference>
<dbReference type="Proteomes" id="UP000299102">
    <property type="component" value="Unassembled WGS sequence"/>
</dbReference>